<feature type="chain" id="PRO_5047164966" description="Glycine-rich protein" evidence="2">
    <location>
        <begin position="22"/>
        <end position="105"/>
    </location>
</feature>
<evidence type="ECO:0000256" key="2">
    <source>
        <dbReference type="SAM" id="SignalP"/>
    </source>
</evidence>
<keyword evidence="2" id="KW-0732">Signal</keyword>
<proteinExistence type="predicted"/>
<sequence length="105" mass="10601">MKINSCLLFALLLLVVSYALAVETSPHETTTQGTKGDANKVEPNYGGGGGGGGSNWGGGGGGHGGGSYGCRHGCCYGGSYGCSKCCASLQEAQEFAEFAVKQLRT</sequence>
<name>A0ABQ5G5Y8_9ASTR</name>
<dbReference type="PANTHER" id="PTHR37389:SF16">
    <property type="entry name" value="GLYCINE-RICH CELL WALL STRUCTURAL PROTEIN"/>
    <property type="match status" value="1"/>
</dbReference>
<evidence type="ECO:0008006" key="5">
    <source>
        <dbReference type="Google" id="ProtNLM"/>
    </source>
</evidence>
<dbReference type="PANTHER" id="PTHR37389">
    <property type="entry name" value="NODULIN-24"/>
    <property type="match status" value="1"/>
</dbReference>
<dbReference type="Proteomes" id="UP001151760">
    <property type="component" value="Unassembled WGS sequence"/>
</dbReference>
<keyword evidence="4" id="KW-1185">Reference proteome</keyword>
<gene>
    <name evidence="3" type="ORF">Tco_1029538</name>
</gene>
<dbReference type="InterPro" id="IPR010800">
    <property type="entry name" value="GRP"/>
</dbReference>
<organism evidence="3 4">
    <name type="scientific">Tanacetum coccineum</name>
    <dbReference type="NCBI Taxonomy" id="301880"/>
    <lineage>
        <taxon>Eukaryota</taxon>
        <taxon>Viridiplantae</taxon>
        <taxon>Streptophyta</taxon>
        <taxon>Embryophyta</taxon>
        <taxon>Tracheophyta</taxon>
        <taxon>Spermatophyta</taxon>
        <taxon>Magnoliopsida</taxon>
        <taxon>eudicotyledons</taxon>
        <taxon>Gunneridae</taxon>
        <taxon>Pentapetalae</taxon>
        <taxon>asterids</taxon>
        <taxon>campanulids</taxon>
        <taxon>Asterales</taxon>
        <taxon>Asteraceae</taxon>
        <taxon>Asteroideae</taxon>
        <taxon>Anthemideae</taxon>
        <taxon>Anthemidinae</taxon>
        <taxon>Tanacetum</taxon>
    </lineage>
</organism>
<evidence type="ECO:0000256" key="1">
    <source>
        <dbReference type="SAM" id="MobiDB-lite"/>
    </source>
</evidence>
<reference evidence="3" key="2">
    <citation type="submission" date="2022-01" db="EMBL/GenBank/DDBJ databases">
        <authorList>
            <person name="Yamashiro T."/>
            <person name="Shiraishi A."/>
            <person name="Satake H."/>
            <person name="Nakayama K."/>
        </authorList>
    </citation>
    <scope>NUCLEOTIDE SEQUENCE</scope>
</reference>
<accession>A0ABQ5G5Y8</accession>
<comment type="caution">
    <text evidence="3">The sequence shown here is derived from an EMBL/GenBank/DDBJ whole genome shotgun (WGS) entry which is preliminary data.</text>
</comment>
<protein>
    <recommendedName>
        <fullName evidence="5">Glycine-rich protein</fullName>
    </recommendedName>
</protein>
<feature type="region of interest" description="Disordered" evidence="1">
    <location>
        <begin position="26"/>
        <end position="47"/>
    </location>
</feature>
<evidence type="ECO:0000313" key="3">
    <source>
        <dbReference type="EMBL" id="GJT70252.1"/>
    </source>
</evidence>
<reference evidence="3" key="1">
    <citation type="journal article" date="2022" name="Int. J. Mol. Sci.">
        <title>Draft Genome of Tanacetum Coccineum: Genomic Comparison of Closely Related Tanacetum-Family Plants.</title>
        <authorList>
            <person name="Yamashiro T."/>
            <person name="Shiraishi A."/>
            <person name="Nakayama K."/>
            <person name="Satake H."/>
        </authorList>
    </citation>
    <scope>NUCLEOTIDE SEQUENCE</scope>
</reference>
<dbReference type="EMBL" id="BQNB010018060">
    <property type="protein sequence ID" value="GJT70252.1"/>
    <property type="molecule type" value="Genomic_DNA"/>
</dbReference>
<evidence type="ECO:0000313" key="4">
    <source>
        <dbReference type="Proteomes" id="UP001151760"/>
    </source>
</evidence>
<feature type="signal peptide" evidence="2">
    <location>
        <begin position="1"/>
        <end position="21"/>
    </location>
</feature>